<sequence length="103" mass="10606">MAVQVENVTAVVNQVVTGLLVPMQDRPPPPGQLPEFGNAAPAGLAIVLLLLLATVFLIRNMSKRITRLPESFDGEDTAEGGSDPAGTASGTATDRGEPGPARS</sequence>
<organism evidence="3 4">
    <name type="scientific">Pseudonocardia alni</name>
    <name type="common">Amycolata alni</name>
    <dbReference type="NCBI Taxonomy" id="33907"/>
    <lineage>
        <taxon>Bacteria</taxon>
        <taxon>Bacillati</taxon>
        <taxon>Actinomycetota</taxon>
        <taxon>Actinomycetes</taxon>
        <taxon>Pseudonocardiales</taxon>
        <taxon>Pseudonocardiaceae</taxon>
        <taxon>Pseudonocardia</taxon>
    </lineage>
</organism>
<reference evidence="3 4" key="1">
    <citation type="submission" date="2020-07" db="EMBL/GenBank/DDBJ databases">
        <title>Sequencing the genomes of 1000 actinobacteria strains.</title>
        <authorList>
            <person name="Klenk H.-P."/>
        </authorList>
    </citation>
    <scope>NUCLEOTIDE SEQUENCE [LARGE SCALE GENOMIC DNA]</scope>
    <source>
        <strain evidence="3 4">DSM 44749</strain>
    </source>
</reference>
<evidence type="ECO:0000313" key="4">
    <source>
        <dbReference type="Proteomes" id="UP000549695"/>
    </source>
</evidence>
<keyword evidence="2" id="KW-0812">Transmembrane</keyword>
<protein>
    <submittedName>
        <fullName evidence="3">Uncharacterized protein</fullName>
    </submittedName>
</protein>
<evidence type="ECO:0000256" key="1">
    <source>
        <dbReference type="SAM" id="MobiDB-lite"/>
    </source>
</evidence>
<gene>
    <name evidence="3" type="ORF">HDA37_002250</name>
</gene>
<evidence type="ECO:0000256" key="2">
    <source>
        <dbReference type="SAM" id="Phobius"/>
    </source>
</evidence>
<comment type="caution">
    <text evidence="3">The sequence shown here is derived from an EMBL/GenBank/DDBJ whole genome shotgun (WGS) entry which is preliminary data.</text>
</comment>
<proteinExistence type="predicted"/>
<dbReference type="Proteomes" id="UP000549695">
    <property type="component" value="Unassembled WGS sequence"/>
</dbReference>
<dbReference type="GeneID" id="98052022"/>
<accession>A0A852W6L7</accession>
<feature type="region of interest" description="Disordered" evidence="1">
    <location>
        <begin position="67"/>
        <end position="103"/>
    </location>
</feature>
<feature type="transmembrane region" description="Helical" evidence="2">
    <location>
        <begin position="39"/>
        <end position="58"/>
    </location>
</feature>
<dbReference type="EMBL" id="JACCCZ010000001">
    <property type="protein sequence ID" value="NYG01965.1"/>
    <property type="molecule type" value="Genomic_DNA"/>
</dbReference>
<name>A0A852W6L7_PSEA5</name>
<keyword evidence="4" id="KW-1185">Reference proteome</keyword>
<keyword evidence="2" id="KW-0472">Membrane</keyword>
<dbReference type="RefSeq" id="WP_083658998.1">
    <property type="nucleotide sequence ID" value="NZ_BAAAJZ010000001.1"/>
</dbReference>
<dbReference type="AlphaFoldDB" id="A0A852W6L7"/>
<keyword evidence="2" id="KW-1133">Transmembrane helix</keyword>
<evidence type="ECO:0000313" key="3">
    <source>
        <dbReference type="EMBL" id="NYG01965.1"/>
    </source>
</evidence>